<evidence type="ECO:0000259" key="1">
    <source>
        <dbReference type="Pfam" id="PF14040"/>
    </source>
</evidence>
<dbReference type="EMBL" id="JABCIY010000178">
    <property type="protein sequence ID" value="KAF7189708.1"/>
    <property type="molecule type" value="Genomic_DNA"/>
</dbReference>
<dbReference type="Pfam" id="PF14040">
    <property type="entry name" value="DNase_NucA_NucB"/>
    <property type="match status" value="1"/>
</dbReference>
<name>A0A8H6REN3_9PEZI</name>
<sequence length="276" mass="29768">MCIRKYTGKPGWKDIVLDDRTVVLTKRERYTSKRAPGCDISPCQVFKDENGCKMELDCDEFPPAASTLEGGGPHWTCISADQNRRGGQFLGAFYRRCALEKGDKFVLRIDDCAKYPVQSELDLGLDRRSGTDGLATETFETALDWLSNSRAGSEDALAVLPLDKVKAGQYGATLSLSDTSNIKELTLYDSSGDSYWSLDGDIPKEVKLQYNVSQDTSDLFIAAIAKKSVSIGANFAATASTIPQASTCSGASGSLAKLDCGNICLSLLILATVSLL</sequence>
<comment type="caution">
    <text evidence="2">The sequence shown here is derived from an EMBL/GenBank/DDBJ whole genome shotgun (WGS) entry which is preliminary data.</text>
</comment>
<keyword evidence="3" id="KW-1185">Reference proteome</keyword>
<organism evidence="2 3">
    <name type="scientific">Pseudocercospora fuligena</name>
    <dbReference type="NCBI Taxonomy" id="685502"/>
    <lineage>
        <taxon>Eukaryota</taxon>
        <taxon>Fungi</taxon>
        <taxon>Dikarya</taxon>
        <taxon>Ascomycota</taxon>
        <taxon>Pezizomycotina</taxon>
        <taxon>Dothideomycetes</taxon>
        <taxon>Dothideomycetidae</taxon>
        <taxon>Mycosphaerellales</taxon>
        <taxon>Mycosphaerellaceae</taxon>
        <taxon>Pseudocercospora</taxon>
    </lineage>
</organism>
<dbReference type="InterPro" id="IPR029476">
    <property type="entry name" value="DNase_NucA_NucB"/>
</dbReference>
<dbReference type="Proteomes" id="UP000660729">
    <property type="component" value="Unassembled WGS sequence"/>
</dbReference>
<dbReference type="OrthoDB" id="4870088at2759"/>
<feature type="domain" description="Deoxyribonuclease NucA/NucB" evidence="1">
    <location>
        <begin position="26"/>
        <end position="106"/>
    </location>
</feature>
<dbReference type="AlphaFoldDB" id="A0A8H6REN3"/>
<reference evidence="2" key="1">
    <citation type="submission" date="2020-04" db="EMBL/GenBank/DDBJ databases">
        <title>Draft genome resource of the tomato pathogen Pseudocercospora fuligena.</title>
        <authorList>
            <person name="Zaccaron A."/>
        </authorList>
    </citation>
    <scope>NUCLEOTIDE SEQUENCE</scope>
    <source>
        <strain evidence="2">PF001</strain>
    </source>
</reference>
<protein>
    <recommendedName>
        <fullName evidence="1">Deoxyribonuclease NucA/NucB domain-containing protein</fullName>
    </recommendedName>
</protein>
<proteinExistence type="predicted"/>
<gene>
    <name evidence="2" type="ORF">HII31_08815</name>
</gene>
<evidence type="ECO:0000313" key="3">
    <source>
        <dbReference type="Proteomes" id="UP000660729"/>
    </source>
</evidence>
<accession>A0A8H6REN3</accession>
<evidence type="ECO:0000313" key="2">
    <source>
        <dbReference type="EMBL" id="KAF7189708.1"/>
    </source>
</evidence>